<dbReference type="Proteomes" id="UP000830198">
    <property type="component" value="Chromosome"/>
</dbReference>
<evidence type="ECO:0000256" key="2">
    <source>
        <dbReference type="ARBA" id="ARBA00023002"/>
    </source>
</evidence>
<name>A0ABY4I8L6_CHIFI</name>
<dbReference type="InterPro" id="IPR020904">
    <property type="entry name" value="Sc_DH/Rdtase_CS"/>
</dbReference>
<comment type="similarity">
    <text evidence="1 3">Belongs to the short-chain dehydrogenases/reductases (SDR) family.</text>
</comment>
<dbReference type="Pfam" id="PF00106">
    <property type="entry name" value="adh_short"/>
    <property type="match status" value="1"/>
</dbReference>
<dbReference type="SUPFAM" id="SSF51735">
    <property type="entry name" value="NAD(P)-binding Rossmann-fold domains"/>
    <property type="match status" value="1"/>
</dbReference>
<dbReference type="PRINTS" id="PR00081">
    <property type="entry name" value="GDHRDH"/>
</dbReference>
<gene>
    <name evidence="4" type="ORF">MYF79_14190</name>
</gene>
<proteinExistence type="inferred from homology"/>
<organism evidence="4 5">
    <name type="scientific">Chitinophaga filiformis</name>
    <name type="common">Myxococcus filiformis</name>
    <name type="synonym">Flexibacter filiformis</name>
    <dbReference type="NCBI Taxonomy" id="104663"/>
    <lineage>
        <taxon>Bacteria</taxon>
        <taxon>Pseudomonadati</taxon>
        <taxon>Bacteroidota</taxon>
        <taxon>Chitinophagia</taxon>
        <taxon>Chitinophagales</taxon>
        <taxon>Chitinophagaceae</taxon>
        <taxon>Chitinophaga</taxon>
    </lineage>
</organism>
<dbReference type="PROSITE" id="PS00061">
    <property type="entry name" value="ADH_SHORT"/>
    <property type="match status" value="1"/>
</dbReference>
<keyword evidence="2" id="KW-0560">Oxidoreductase</keyword>
<dbReference type="InterPro" id="IPR002347">
    <property type="entry name" value="SDR_fam"/>
</dbReference>
<dbReference type="InterPro" id="IPR051911">
    <property type="entry name" value="SDR_oxidoreductase"/>
</dbReference>
<evidence type="ECO:0000256" key="3">
    <source>
        <dbReference type="RuleBase" id="RU000363"/>
    </source>
</evidence>
<sequence>MKTQKVWFITGASKGFGLEIAKAALTAGDKVVATVRSNPEQLRALLGNEHDALVVTLDVTREDQVKQGVQDAISKFGRVDVLVNNAGYGLLGATEEVSDQEVRKQYDTNVFGLLNVTRAILPHMRSQKNGHIINISSLLGYTASVPGFGLYGSTKFAVEGITEGLALEVKPLGIHVTTAAPGYFRTKFASTESYQAAGNIIDAYKDTVGHVREFISQIDGNQPGDPIRLAQVILKLAASENPPIHLPLGSDAVAAFRTKAVQAGKEVDEWESISSSTDYPKD</sequence>
<dbReference type="CDD" id="cd05374">
    <property type="entry name" value="17beta-HSD-like_SDR_c"/>
    <property type="match status" value="1"/>
</dbReference>
<dbReference type="PANTHER" id="PTHR43976:SF16">
    <property type="entry name" value="SHORT-CHAIN DEHYDROGENASE_REDUCTASE FAMILY PROTEIN"/>
    <property type="match status" value="1"/>
</dbReference>
<evidence type="ECO:0000256" key="1">
    <source>
        <dbReference type="ARBA" id="ARBA00006484"/>
    </source>
</evidence>
<evidence type="ECO:0000313" key="4">
    <source>
        <dbReference type="EMBL" id="UPK72438.1"/>
    </source>
</evidence>
<accession>A0ABY4I8L6</accession>
<reference evidence="4 5" key="1">
    <citation type="submission" date="2022-04" db="EMBL/GenBank/DDBJ databases">
        <title>The arsenic-methylating capacity of Chitinophaga filiformis YT5 during chitin decomposition.</title>
        <authorList>
            <person name="Chen G."/>
            <person name="Liang Y."/>
        </authorList>
    </citation>
    <scope>NUCLEOTIDE SEQUENCE [LARGE SCALE GENOMIC DNA]</scope>
    <source>
        <strain evidence="4 5">YT5</strain>
    </source>
</reference>
<dbReference type="InterPro" id="IPR036291">
    <property type="entry name" value="NAD(P)-bd_dom_sf"/>
</dbReference>
<keyword evidence="5" id="KW-1185">Reference proteome</keyword>
<evidence type="ECO:0000313" key="5">
    <source>
        <dbReference type="Proteomes" id="UP000830198"/>
    </source>
</evidence>
<dbReference type="EMBL" id="CP095855">
    <property type="protein sequence ID" value="UPK72438.1"/>
    <property type="molecule type" value="Genomic_DNA"/>
</dbReference>
<dbReference type="PANTHER" id="PTHR43976">
    <property type="entry name" value="SHORT CHAIN DEHYDROGENASE"/>
    <property type="match status" value="1"/>
</dbReference>
<dbReference type="Gene3D" id="3.40.50.720">
    <property type="entry name" value="NAD(P)-binding Rossmann-like Domain"/>
    <property type="match status" value="1"/>
</dbReference>
<dbReference type="RefSeq" id="WP_247814628.1">
    <property type="nucleotide sequence ID" value="NZ_CP095855.1"/>
</dbReference>
<dbReference type="PRINTS" id="PR00080">
    <property type="entry name" value="SDRFAMILY"/>
</dbReference>
<protein>
    <submittedName>
        <fullName evidence="4">Oxidoreductase</fullName>
    </submittedName>
</protein>
<dbReference type="NCBIfam" id="NF004824">
    <property type="entry name" value="PRK06180.1"/>
    <property type="match status" value="1"/>
</dbReference>